<keyword evidence="3" id="KW-1185">Reference proteome</keyword>
<dbReference type="Proteomes" id="UP000235584">
    <property type="component" value="Chromosome"/>
</dbReference>
<proteinExistence type="predicted"/>
<organism evidence="2 3">
    <name type="scientific">Bacteriovorax stolpii</name>
    <name type="common">Bdellovibrio stolpii</name>
    <dbReference type="NCBI Taxonomy" id="960"/>
    <lineage>
        <taxon>Bacteria</taxon>
        <taxon>Pseudomonadati</taxon>
        <taxon>Bdellovibrionota</taxon>
        <taxon>Bacteriovoracia</taxon>
        <taxon>Bacteriovoracales</taxon>
        <taxon>Bacteriovoracaceae</taxon>
        <taxon>Bacteriovorax</taxon>
    </lineage>
</organism>
<sequence>MNTKQISDVEAFVNETEKARKIPLSKEDIKRINDLAREVENEDSDTDEESISIVAKGQGESNTTHVQG</sequence>
<dbReference type="KEGG" id="bsto:C0V70_05855"/>
<gene>
    <name evidence="2" type="ORF">C0V70_05855</name>
</gene>
<dbReference type="AlphaFoldDB" id="A0A2K9NQ31"/>
<evidence type="ECO:0000313" key="2">
    <source>
        <dbReference type="EMBL" id="AUN97646.1"/>
    </source>
</evidence>
<dbReference type="RefSeq" id="WP_102242941.1">
    <property type="nucleotide sequence ID" value="NZ_CP025704.1"/>
</dbReference>
<protein>
    <submittedName>
        <fullName evidence="2">Uncharacterized protein</fullName>
    </submittedName>
</protein>
<feature type="compositionally biased region" description="Acidic residues" evidence="1">
    <location>
        <begin position="40"/>
        <end position="50"/>
    </location>
</feature>
<name>A0A2K9NQ31_BACTC</name>
<accession>A0A2K9NQ31</accession>
<dbReference type="EMBL" id="CP025704">
    <property type="protein sequence ID" value="AUN97646.1"/>
    <property type="molecule type" value="Genomic_DNA"/>
</dbReference>
<feature type="compositionally biased region" description="Polar residues" evidence="1">
    <location>
        <begin position="59"/>
        <end position="68"/>
    </location>
</feature>
<evidence type="ECO:0000256" key="1">
    <source>
        <dbReference type="SAM" id="MobiDB-lite"/>
    </source>
</evidence>
<evidence type="ECO:0000313" key="3">
    <source>
        <dbReference type="Proteomes" id="UP000235584"/>
    </source>
</evidence>
<feature type="region of interest" description="Disordered" evidence="1">
    <location>
        <begin position="39"/>
        <end position="68"/>
    </location>
</feature>
<reference evidence="2 3" key="1">
    <citation type="submission" date="2018-01" db="EMBL/GenBank/DDBJ databases">
        <title>Complete genome sequence of Bacteriovorax stolpii DSM12778.</title>
        <authorList>
            <person name="Tang B."/>
            <person name="Chang J."/>
        </authorList>
    </citation>
    <scope>NUCLEOTIDE SEQUENCE [LARGE SCALE GENOMIC DNA]</scope>
    <source>
        <strain evidence="2 3">DSM 12778</strain>
    </source>
</reference>